<proteinExistence type="inferred from homology"/>
<evidence type="ECO:0000313" key="10">
    <source>
        <dbReference type="Proteomes" id="UP000319828"/>
    </source>
</evidence>
<keyword evidence="7" id="KW-1133">Transmembrane helix</keyword>
<dbReference type="RefSeq" id="WP_144387509.1">
    <property type="nucleotide sequence ID" value="NZ_CANNCB010000010.1"/>
</dbReference>
<gene>
    <name evidence="9" type="ORF">FOF44_03695</name>
</gene>
<dbReference type="EC" id="2.1.1.223" evidence="6"/>
<evidence type="ECO:0000256" key="7">
    <source>
        <dbReference type="SAM" id="Phobius"/>
    </source>
</evidence>
<name>A0A557PDU0_9VIBR</name>
<protein>
    <recommendedName>
        <fullName evidence="6">tRNA1(Val) (adenine(37)-N6)-methyltransferase</fullName>
        <ecNumber evidence="6">2.1.1.223</ecNumber>
    </recommendedName>
    <alternativeName>
        <fullName evidence="6">tRNA m6A37 methyltransferase</fullName>
    </alternativeName>
</protein>
<keyword evidence="1 6" id="KW-0963">Cytoplasm</keyword>
<dbReference type="Proteomes" id="UP000319828">
    <property type="component" value="Unassembled WGS sequence"/>
</dbReference>
<comment type="subcellular location">
    <subcellularLocation>
        <location evidence="6">Cytoplasm</location>
    </subcellularLocation>
</comment>
<dbReference type="GO" id="GO:0032259">
    <property type="term" value="P:methylation"/>
    <property type="evidence" value="ECO:0007669"/>
    <property type="project" value="UniProtKB-KW"/>
</dbReference>
<evidence type="ECO:0000313" key="9">
    <source>
        <dbReference type="EMBL" id="TVO38806.1"/>
    </source>
</evidence>
<dbReference type="PROSITE" id="PS00092">
    <property type="entry name" value="N6_MTASE"/>
    <property type="match status" value="1"/>
</dbReference>
<dbReference type="InterPro" id="IPR002052">
    <property type="entry name" value="DNA_methylase_N6_adenine_CS"/>
</dbReference>
<dbReference type="Pfam" id="PF05175">
    <property type="entry name" value="MTS"/>
    <property type="match status" value="1"/>
</dbReference>
<organism evidence="9 10">
    <name type="scientific">Vibrio algivorus</name>
    <dbReference type="NCBI Taxonomy" id="1667024"/>
    <lineage>
        <taxon>Bacteria</taxon>
        <taxon>Pseudomonadati</taxon>
        <taxon>Pseudomonadota</taxon>
        <taxon>Gammaproteobacteria</taxon>
        <taxon>Vibrionales</taxon>
        <taxon>Vibrionaceae</taxon>
        <taxon>Vibrio</taxon>
    </lineage>
</organism>
<keyword evidence="7" id="KW-0472">Membrane</keyword>
<dbReference type="InterPro" id="IPR007848">
    <property type="entry name" value="Small_mtfrase_dom"/>
</dbReference>
<dbReference type="HAMAP" id="MF_01872">
    <property type="entry name" value="tRNA_methyltr_YfiC"/>
    <property type="match status" value="1"/>
</dbReference>
<keyword evidence="7" id="KW-0812">Transmembrane</keyword>
<evidence type="ECO:0000256" key="3">
    <source>
        <dbReference type="ARBA" id="ARBA00022679"/>
    </source>
</evidence>
<dbReference type="Gene3D" id="3.40.50.150">
    <property type="entry name" value="Vaccinia Virus protein VP39"/>
    <property type="match status" value="1"/>
</dbReference>
<comment type="catalytic activity">
    <reaction evidence="6">
        <text>adenosine(37) in tRNA1(Val) + S-adenosyl-L-methionine = N(6)-methyladenosine(37) in tRNA1(Val) + S-adenosyl-L-homocysteine + H(+)</text>
        <dbReference type="Rhea" id="RHEA:43160"/>
        <dbReference type="Rhea" id="RHEA-COMP:10369"/>
        <dbReference type="Rhea" id="RHEA-COMP:10370"/>
        <dbReference type="ChEBI" id="CHEBI:15378"/>
        <dbReference type="ChEBI" id="CHEBI:57856"/>
        <dbReference type="ChEBI" id="CHEBI:59789"/>
        <dbReference type="ChEBI" id="CHEBI:74411"/>
        <dbReference type="ChEBI" id="CHEBI:74449"/>
        <dbReference type="EC" id="2.1.1.223"/>
    </reaction>
</comment>
<dbReference type="AlphaFoldDB" id="A0A557PDU0"/>
<evidence type="ECO:0000256" key="1">
    <source>
        <dbReference type="ARBA" id="ARBA00022490"/>
    </source>
</evidence>
<dbReference type="GO" id="GO:0016430">
    <property type="term" value="F:tRNA (adenine-N6)-methyltransferase activity"/>
    <property type="evidence" value="ECO:0007669"/>
    <property type="project" value="UniProtKB-UniRule"/>
</dbReference>
<keyword evidence="4 6" id="KW-0949">S-adenosyl-L-methionine</keyword>
<evidence type="ECO:0000259" key="8">
    <source>
        <dbReference type="Pfam" id="PF05175"/>
    </source>
</evidence>
<dbReference type="GO" id="GO:0003676">
    <property type="term" value="F:nucleic acid binding"/>
    <property type="evidence" value="ECO:0007669"/>
    <property type="project" value="InterPro"/>
</dbReference>
<evidence type="ECO:0000256" key="5">
    <source>
        <dbReference type="ARBA" id="ARBA00022694"/>
    </source>
</evidence>
<dbReference type="OrthoDB" id="5383291at2"/>
<keyword evidence="3 6" id="KW-0808">Transferase</keyword>
<dbReference type="PANTHER" id="PTHR47739">
    <property type="entry name" value="TRNA1(VAL) (ADENINE(37)-N6)-METHYLTRANSFERASE"/>
    <property type="match status" value="1"/>
</dbReference>
<evidence type="ECO:0000256" key="6">
    <source>
        <dbReference type="HAMAP-Rule" id="MF_01872"/>
    </source>
</evidence>
<comment type="caution">
    <text evidence="9">The sequence shown here is derived from an EMBL/GenBank/DDBJ whole genome shotgun (WGS) entry which is preliminary data.</text>
</comment>
<dbReference type="SUPFAM" id="SSF53335">
    <property type="entry name" value="S-adenosyl-L-methionine-dependent methyltransferases"/>
    <property type="match status" value="1"/>
</dbReference>
<keyword evidence="2 6" id="KW-0489">Methyltransferase</keyword>
<dbReference type="PANTHER" id="PTHR47739:SF1">
    <property type="entry name" value="TRNA1(VAL) (ADENINE(37)-N6)-METHYLTRANSFERASE"/>
    <property type="match status" value="1"/>
</dbReference>
<comment type="similarity">
    <text evidence="6">Belongs to the methyltransferase superfamily. tRNA (adenine-N(6)-)-methyltransferase family.</text>
</comment>
<feature type="domain" description="Methyltransferase small" evidence="8">
    <location>
        <begin position="38"/>
        <end position="124"/>
    </location>
</feature>
<dbReference type="EMBL" id="VMKJ01000004">
    <property type="protein sequence ID" value="TVO38806.1"/>
    <property type="molecule type" value="Genomic_DNA"/>
</dbReference>
<dbReference type="InterPro" id="IPR022882">
    <property type="entry name" value="tRNA_adenine-N6_MeTrfase"/>
</dbReference>
<comment type="function">
    <text evidence="6">Specifically methylates the adenine in position 37 of tRNA(1)(Val) (anticodon cmo5UAC).</text>
</comment>
<dbReference type="GO" id="GO:0008033">
    <property type="term" value="P:tRNA processing"/>
    <property type="evidence" value="ECO:0007669"/>
    <property type="project" value="UniProtKB-UniRule"/>
</dbReference>
<sequence length="235" mass="26081">MNKTKNFHLKQFSIYGGHAGMAVSTDGILLGAWAKISNHSSILDIGTGTGLLALMCAQRSQESKIIAIDIDDNAIKAAQYNVDNSPWSKRVQVIKTAAQQLKSNPLFDHIVCNPPYFSSGATSDWQARAAARHTHSLPHGELLNACTKLLKTTGSASFILPKAEGEAFIQLALEQGWFIERLCQVNTTNHKPGYRLLFTLTREQTECHNSQLTIRQADGYSEPFIQLTRDFYLKM</sequence>
<evidence type="ECO:0000256" key="2">
    <source>
        <dbReference type="ARBA" id="ARBA00022603"/>
    </source>
</evidence>
<accession>A0A557PDU0</accession>
<dbReference type="GO" id="GO:0005737">
    <property type="term" value="C:cytoplasm"/>
    <property type="evidence" value="ECO:0007669"/>
    <property type="project" value="UniProtKB-SubCell"/>
</dbReference>
<dbReference type="CDD" id="cd02440">
    <property type="entry name" value="AdoMet_MTases"/>
    <property type="match status" value="1"/>
</dbReference>
<feature type="transmembrane region" description="Helical" evidence="7">
    <location>
        <begin position="12"/>
        <end position="34"/>
    </location>
</feature>
<dbReference type="InterPro" id="IPR029063">
    <property type="entry name" value="SAM-dependent_MTases_sf"/>
</dbReference>
<keyword evidence="5 6" id="KW-0819">tRNA processing</keyword>
<evidence type="ECO:0000256" key="4">
    <source>
        <dbReference type="ARBA" id="ARBA00022691"/>
    </source>
</evidence>
<dbReference type="InterPro" id="IPR050210">
    <property type="entry name" value="tRNA_Adenine-N(6)_MTase"/>
</dbReference>
<reference evidence="9 10" key="1">
    <citation type="submission" date="2019-07" db="EMBL/GenBank/DDBJ databases">
        <title>The draft genome sequence of Vibrio algivorus M1486.</title>
        <authorList>
            <person name="Meng X."/>
        </authorList>
    </citation>
    <scope>NUCLEOTIDE SEQUENCE [LARGE SCALE GENOMIC DNA]</scope>
    <source>
        <strain evidence="9 10">M1486</strain>
    </source>
</reference>